<sequence length="83" mass="8717">MEPRSPLGKRVGSGQLAGGRCSAVTIAARHHALGRLCCRSARSLARVEGNALGFHSGRCAMFKYGRRSCSAIGSDGQQRSGLD</sequence>
<reference evidence="1" key="1">
    <citation type="journal article" date="2021" name="bioRxiv">
        <title>Whole Genome Assembly and Annotation of Northern Wild Rice, Zizania palustris L., Supports a Whole Genome Duplication in the Zizania Genus.</title>
        <authorList>
            <person name="Haas M."/>
            <person name="Kono T."/>
            <person name="Macchietto M."/>
            <person name="Millas R."/>
            <person name="McGilp L."/>
            <person name="Shao M."/>
            <person name="Duquette J."/>
            <person name="Hirsch C.N."/>
            <person name="Kimball J."/>
        </authorList>
    </citation>
    <scope>NUCLEOTIDE SEQUENCE</scope>
    <source>
        <tissue evidence="1">Fresh leaf tissue</tissue>
    </source>
</reference>
<accession>A0A8J5V3C6</accession>
<comment type="caution">
    <text evidence="1">The sequence shown here is derived from an EMBL/GenBank/DDBJ whole genome shotgun (WGS) entry which is preliminary data.</text>
</comment>
<evidence type="ECO:0000313" key="2">
    <source>
        <dbReference type="Proteomes" id="UP000729402"/>
    </source>
</evidence>
<proteinExistence type="predicted"/>
<dbReference type="Proteomes" id="UP000729402">
    <property type="component" value="Unassembled WGS sequence"/>
</dbReference>
<protein>
    <submittedName>
        <fullName evidence="1">Uncharacterized protein</fullName>
    </submittedName>
</protein>
<dbReference type="AlphaFoldDB" id="A0A8J5V3C6"/>
<name>A0A8J5V3C6_ZIZPA</name>
<reference evidence="1" key="2">
    <citation type="submission" date="2021-02" db="EMBL/GenBank/DDBJ databases">
        <authorList>
            <person name="Kimball J.A."/>
            <person name="Haas M.W."/>
            <person name="Macchietto M."/>
            <person name="Kono T."/>
            <person name="Duquette J."/>
            <person name="Shao M."/>
        </authorList>
    </citation>
    <scope>NUCLEOTIDE SEQUENCE</scope>
    <source>
        <tissue evidence="1">Fresh leaf tissue</tissue>
    </source>
</reference>
<keyword evidence="2" id="KW-1185">Reference proteome</keyword>
<evidence type="ECO:0000313" key="1">
    <source>
        <dbReference type="EMBL" id="KAG8056612.1"/>
    </source>
</evidence>
<organism evidence="1 2">
    <name type="scientific">Zizania palustris</name>
    <name type="common">Northern wild rice</name>
    <dbReference type="NCBI Taxonomy" id="103762"/>
    <lineage>
        <taxon>Eukaryota</taxon>
        <taxon>Viridiplantae</taxon>
        <taxon>Streptophyta</taxon>
        <taxon>Embryophyta</taxon>
        <taxon>Tracheophyta</taxon>
        <taxon>Spermatophyta</taxon>
        <taxon>Magnoliopsida</taxon>
        <taxon>Liliopsida</taxon>
        <taxon>Poales</taxon>
        <taxon>Poaceae</taxon>
        <taxon>BOP clade</taxon>
        <taxon>Oryzoideae</taxon>
        <taxon>Oryzeae</taxon>
        <taxon>Zizaniinae</taxon>
        <taxon>Zizania</taxon>
    </lineage>
</organism>
<dbReference type="EMBL" id="JAAALK010000287">
    <property type="protein sequence ID" value="KAG8056612.1"/>
    <property type="molecule type" value="Genomic_DNA"/>
</dbReference>
<gene>
    <name evidence="1" type="ORF">GUJ93_ZPchr0002g23963</name>
</gene>